<evidence type="ECO:0000313" key="3">
    <source>
        <dbReference type="EMBL" id="QEG40105.1"/>
    </source>
</evidence>
<dbReference type="AlphaFoldDB" id="A0A5B9QRX9"/>
<dbReference type="OrthoDB" id="9780267at2"/>
<evidence type="ECO:0000256" key="2">
    <source>
        <dbReference type="SAM" id="Phobius"/>
    </source>
</evidence>
<dbReference type="PANTHER" id="PTHR31876">
    <property type="entry name" value="COV-LIKE PROTEIN 1"/>
    <property type="match status" value="1"/>
</dbReference>
<evidence type="ECO:0000313" key="4">
    <source>
        <dbReference type="Proteomes" id="UP000325286"/>
    </source>
</evidence>
<dbReference type="KEGG" id="rul:UC8_21100"/>
<dbReference type="InterPro" id="IPR007462">
    <property type="entry name" value="COV1-like"/>
</dbReference>
<evidence type="ECO:0000256" key="1">
    <source>
        <dbReference type="SAM" id="MobiDB-lite"/>
    </source>
</evidence>
<keyword evidence="2" id="KW-0472">Membrane</keyword>
<sequence length="320" mass="35251">MSPVHSALPPEPKPGASPFRRAMLRGLGVVMPPLLTLVLFIWAWNAIESYILRPVEAGIRYTLVLALSESPTVPPADYVPVKKGDLSAGFQANGKTYVPDPTGRRYLPSEVVQYVNSNMERLGPYQAAPATANAYWHRYVELKYLPRYMVVPIFLIVFLVVLYFLGRLFTHGVGRWIMKVFDGFVSRLPVISNVYGSVKQVTDFVFSDRDIEFNRVVAVEYPRKGTWSIGFVTGNSMADIAAAANEPVLSVLMPTSPMPMTGFTITVRKSEAVDLDLTVDQAIQFVVSCGVVVPPSQQTGKQGRLQLDLPASPPAISDES</sequence>
<feature type="region of interest" description="Disordered" evidence="1">
    <location>
        <begin position="296"/>
        <end position="320"/>
    </location>
</feature>
<organism evidence="3 4">
    <name type="scientific">Roseimaritima ulvae</name>
    <dbReference type="NCBI Taxonomy" id="980254"/>
    <lineage>
        <taxon>Bacteria</taxon>
        <taxon>Pseudomonadati</taxon>
        <taxon>Planctomycetota</taxon>
        <taxon>Planctomycetia</taxon>
        <taxon>Pirellulales</taxon>
        <taxon>Pirellulaceae</taxon>
        <taxon>Roseimaritima</taxon>
    </lineage>
</organism>
<accession>A0A5B9QRX9</accession>
<dbReference type="PANTHER" id="PTHR31876:SF26">
    <property type="entry name" value="PROTEIN LIKE COV 2"/>
    <property type="match status" value="1"/>
</dbReference>
<evidence type="ECO:0008006" key="5">
    <source>
        <dbReference type="Google" id="ProtNLM"/>
    </source>
</evidence>
<keyword evidence="2" id="KW-1133">Transmembrane helix</keyword>
<dbReference type="EMBL" id="CP042914">
    <property type="protein sequence ID" value="QEG40105.1"/>
    <property type="molecule type" value="Genomic_DNA"/>
</dbReference>
<dbReference type="Pfam" id="PF04367">
    <property type="entry name" value="DUF502"/>
    <property type="match status" value="1"/>
</dbReference>
<proteinExistence type="predicted"/>
<reference evidence="3 4" key="1">
    <citation type="submission" date="2019-08" db="EMBL/GenBank/DDBJ databases">
        <title>Deep-cultivation of Planctomycetes and their phenomic and genomic characterization uncovers novel biology.</title>
        <authorList>
            <person name="Wiegand S."/>
            <person name="Jogler M."/>
            <person name="Boedeker C."/>
            <person name="Pinto D."/>
            <person name="Vollmers J."/>
            <person name="Rivas-Marin E."/>
            <person name="Kohn T."/>
            <person name="Peeters S.H."/>
            <person name="Heuer A."/>
            <person name="Rast P."/>
            <person name="Oberbeckmann S."/>
            <person name="Bunk B."/>
            <person name="Jeske O."/>
            <person name="Meyerdierks A."/>
            <person name="Storesund J.E."/>
            <person name="Kallscheuer N."/>
            <person name="Luecker S."/>
            <person name="Lage O.M."/>
            <person name="Pohl T."/>
            <person name="Merkel B.J."/>
            <person name="Hornburger P."/>
            <person name="Mueller R.-W."/>
            <person name="Bruemmer F."/>
            <person name="Labrenz M."/>
            <person name="Spormann A.M."/>
            <person name="Op den Camp H."/>
            <person name="Overmann J."/>
            <person name="Amann R."/>
            <person name="Jetten M.S.M."/>
            <person name="Mascher T."/>
            <person name="Medema M.H."/>
            <person name="Devos D.P."/>
            <person name="Kaster A.-K."/>
            <person name="Ovreas L."/>
            <person name="Rohde M."/>
            <person name="Galperin M.Y."/>
            <person name="Jogler C."/>
        </authorList>
    </citation>
    <scope>NUCLEOTIDE SEQUENCE [LARGE SCALE GENOMIC DNA]</scope>
    <source>
        <strain evidence="3 4">UC8</strain>
    </source>
</reference>
<protein>
    <recommendedName>
        <fullName evidence="5">DUF502 domain-containing protein</fullName>
    </recommendedName>
</protein>
<feature type="transmembrane region" description="Helical" evidence="2">
    <location>
        <begin position="22"/>
        <end position="44"/>
    </location>
</feature>
<dbReference type="Proteomes" id="UP000325286">
    <property type="component" value="Chromosome"/>
</dbReference>
<name>A0A5B9QRX9_9BACT</name>
<feature type="transmembrane region" description="Helical" evidence="2">
    <location>
        <begin position="148"/>
        <end position="169"/>
    </location>
</feature>
<keyword evidence="4" id="KW-1185">Reference proteome</keyword>
<keyword evidence="2" id="KW-0812">Transmembrane</keyword>
<gene>
    <name evidence="3" type="ORF">UC8_21100</name>
</gene>